<reference evidence="2 3" key="1">
    <citation type="submission" date="2021-06" db="EMBL/GenBank/DDBJ databases">
        <authorList>
            <person name="Palmer J.M."/>
        </authorList>
    </citation>
    <scope>NUCLEOTIDE SEQUENCE [LARGE SCALE GENOMIC DNA]</scope>
    <source>
        <strain evidence="2 3">XR_2019</strain>
        <tissue evidence="2">Muscle</tissue>
    </source>
</reference>
<keyword evidence="1" id="KW-0472">Membrane</keyword>
<dbReference type="EMBL" id="JAHRIM010022580">
    <property type="protein sequence ID" value="MEQ2263457.1"/>
    <property type="molecule type" value="Genomic_DNA"/>
</dbReference>
<organism evidence="2 3">
    <name type="scientific">Xenotaenia resolanae</name>
    <dbReference type="NCBI Taxonomy" id="208358"/>
    <lineage>
        <taxon>Eukaryota</taxon>
        <taxon>Metazoa</taxon>
        <taxon>Chordata</taxon>
        <taxon>Craniata</taxon>
        <taxon>Vertebrata</taxon>
        <taxon>Euteleostomi</taxon>
        <taxon>Actinopterygii</taxon>
        <taxon>Neopterygii</taxon>
        <taxon>Teleostei</taxon>
        <taxon>Neoteleostei</taxon>
        <taxon>Acanthomorphata</taxon>
        <taxon>Ovalentaria</taxon>
        <taxon>Atherinomorphae</taxon>
        <taxon>Cyprinodontiformes</taxon>
        <taxon>Goodeidae</taxon>
        <taxon>Xenotaenia</taxon>
    </lineage>
</organism>
<name>A0ABV0W396_9TELE</name>
<evidence type="ECO:0000256" key="1">
    <source>
        <dbReference type="SAM" id="Phobius"/>
    </source>
</evidence>
<evidence type="ECO:0000313" key="3">
    <source>
        <dbReference type="Proteomes" id="UP001444071"/>
    </source>
</evidence>
<comment type="caution">
    <text evidence="2">The sequence shown here is derived from an EMBL/GenBank/DDBJ whole genome shotgun (WGS) entry which is preliminary data.</text>
</comment>
<feature type="transmembrane region" description="Helical" evidence="1">
    <location>
        <begin position="56"/>
        <end position="78"/>
    </location>
</feature>
<keyword evidence="3" id="KW-1185">Reference proteome</keyword>
<evidence type="ECO:0000313" key="2">
    <source>
        <dbReference type="EMBL" id="MEQ2263457.1"/>
    </source>
</evidence>
<keyword evidence="1" id="KW-0812">Transmembrane</keyword>
<dbReference type="Proteomes" id="UP001444071">
    <property type="component" value="Unassembled WGS sequence"/>
</dbReference>
<gene>
    <name evidence="2" type="primary">SCARA5_1</name>
    <name evidence="2" type="ORF">XENORESO_008010</name>
</gene>
<keyword evidence="2" id="KW-0675">Receptor</keyword>
<accession>A0ABV0W396</accession>
<keyword evidence="1" id="KW-1133">Transmembrane helix</keyword>
<proteinExistence type="predicted"/>
<protein>
    <submittedName>
        <fullName evidence="2">Scavenger receptor class A member 5</fullName>
    </submittedName>
</protein>
<sequence length="108" mass="12106">MYLSTNEERESGSMYEEVYDGHSLSKLNLCDEVSGKRRRKQDQCCSLLNSLSAIKYAILSLYILVLLTIFGLCLAAFFSQNHLDIICYHVLDAIQMDATLTAFLGSGI</sequence>